<evidence type="ECO:0000313" key="3">
    <source>
        <dbReference type="Proteomes" id="UP000003136"/>
    </source>
</evidence>
<keyword evidence="3" id="KW-1185">Reference proteome</keyword>
<dbReference type="Pfam" id="PF03419">
    <property type="entry name" value="Peptidase_U4"/>
    <property type="match status" value="1"/>
</dbReference>
<dbReference type="EMBL" id="ABVQ01000036">
    <property type="protein sequence ID" value="EEC56884.1"/>
    <property type="molecule type" value="Genomic_DNA"/>
</dbReference>
<keyword evidence="1" id="KW-1133">Transmembrane helix</keyword>
<keyword evidence="1" id="KW-0812">Transmembrane</keyword>
<comment type="caution">
    <text evidence="2">The sequence shown here is derived from an EMBL/GenBank/DDBJ whole genome shotgun (WGS) entry which is preliminary data.</text>
</comment>
<dbReference type="GO" id="GO:0030436">
    <property type="term" value="P:asexual sporulation"/>
    <property type="evidence" value="ECO:0007669"/>
    <property type="project" value="InterPro"/>
</dbReference>
<dbReference type="Proteomes" id="UP000003136">
    <property type="component" value="Unassembled WGS sequence"/>
</dbReference>
<evidence type="ECO:0008006" key="4">
    <source>
        <dbReference type="Google" id="ProtNLM"/>
    </source>
</evidence>
<proteinExistence type="predicted"/>
<feature type="transmembrane region" description="Helical" evidence="1">
    <location>
        <begin position="92"/>
        <end position="109"/>
    </location>
</feature>
<keyword evidence="1" id="KW-0472">Membrane</keyword>
<reference evidence="2 3" key="2">
    <citation type="submission" date="2008-11" db="EMBL/GenBank/DDBJ databases">
        <authorList>
            <person name="Fulton L."/>
            <person name="Clifton S."/>
            <person name="Fulton B."/>
            <person name="Xu J."/>
            <person name="Minx P."/>
            <person name="Pepin K.H."/>
            <person name="Johnson M."/>
            <person name="Bhonagiri V."/>
            <person name="Nash W.E."/>
            <person name="Mardis E.R."/>
            <person name="Wilson R.K."/>
        </authorList>
    </citation>
    <scope>NUCLEOTIDE SEQUENCE [LARGE SCALE GENOMIC DNA]</scope>
    <source>
        <strain evidence="2 3">ATCC 43243</strain>
    </source>
</reference>
<dbReference type="STRING" id="483218.BACPEC_01370"/>
<organism evidence="2 3">
    <name type="scientific">[Bacteroides] pectinophilus ATCC 43243</name>
    <dbReference type="NCBI Taxonomy" id="483218"/>
    <lineage>
        <taxon>Bacteria</taxon>
        <taxon>Bacillati</taxon>
        <taxon>Bacillota</taxon>
        <taxon>Clostridia</taxon>
        <taxon>Eubacteriales</taxon>
    </lineage>
</organism>
<gene>
    <name evidence="2" type="ORF">BACPEC_01370</name>
</gene>
<reference evidence="2 3" key="1">
    <citation type="submission" date="2008-11" db="EMBL/GenBank/DDBJ databases">
        <title>Draft genome sequence of Bacteroides pectinophilus (ATCC 43243).</title>
        <authorList>
            <person name="Sudarsanam P."/>
            <person name="Ley R."/>
            <person name="Guruge J."/>
            <person name="Turnbaugh P.J."/>
            <person name="Mahowald M."/>
            <person name="Liep D."/>
            <person name="Gordon J."/>
        </authorList>
    </citation>
    <scope>NUCLEOTIDE SEQUENCE [LARGE SCALE GENOMIC DNA]</scope>
    <source>
        <strain evidence="2 3">ATCC 43243</strain>
    </source>
</reference>
<dbReference type="GO" id="GO:0004190">
    <property type="term" value="F:aspartic-type endopeptidase activity"/>
    <property type="evidence" value="ECO:0007669"/>
    <property type="project" value="InterPro"/>
</dbReference>
<evidence type="ECO:0000256" key="1">
    <source>
        <dbReference type="SAM" id="Phobius"/>
    </source>
</evidence>
<feature type="transmembrane region" description="Helical" evidence="1">
    <location>
        <begin position="53"/>
        <end position="71"/>
    </location>
</feature>
<dbReference type="GO" id="GO:0006508">
    <property type="term" value="P:proteolysis"/>
    <property type="evidence" value="ECO:0007669"/>
    <property type="project" value="InterPro"/>
</dbReference>
<name>B7ATA0_9FIRM</name>
<feature type="transmembrane region" description="Helical" evidence="1">
    <location>
        <begin position="30"/>
        <end position="47"/>
    </location>
</feature>
<sequence length="293" mass="31987">MVFIVNYAMDFILLTIADGFLKNNAGYRRAAMAAFIGAVWSCVSQTGVITNAVIRDIFTYVIISLIMAFICTKRQHGWEIAEYCRKIVKTSAAYIVTASVFGGIMGLIYNSTAAGHMLRAMALESEGLFICLLAAMSVMAVLLKHYLIQRAYDGSICDVEADFGKFIVNVKGIIDTGNVLVDNITGRPVHVMDKSCADRCVNMDITDYCCGKGDYMTSGRQKNNCGLGLHYVIFCSVGKEHGCMPVIMADTLTVKMDGKSVVLQNVPIGLSNTPLSKDGVYKILLNAEMKNVM</sequence>
<dbReference type="AlphaFoldDB" id="B7ATA0"/>
<dbReference type="HOGENOM" id="CLU_059158_0_0_9"/>
<dbReference type="InterPro" id="IPR005081">
    <property type="entry name" value="SpoIIGA"/>
</dbReference>
<evidence type="ECO:0000313" key="2">
    <source>
        <dbReference type="EMBL" id="EEC56884.1"/>
    </source>
</evidence>
<feature type="transmembrane region" description="Helical" evidence="1">
    <location>
        <begin position="121"/>
        <end position="143"/>
    </location>
</feature>
<protein>
    <recommendedName>
        <fullName evidence="4">Sporulation factor SpoIIGA</fullName>
    </recommendedName>
</protein>
<accession>B7ATA0</accession>